<keyword evidence="4" id="KW-0472">Membrane</keyword>
<evidence type="ECO:0000313" key="7">
    <source>
        <dbReference type="Proteomes" id="UP000264719"/>
    </source>
</evidence>
<proteinExistence type="predicted"/>
<sequence length="135" mass="14033">SDPEITFTSDPDLPQDEVIARLIFGRGIDSISAFQAAQLASAVATLAGRGGGGVVGKLRESLGFANLDVTTNSEGETEVTAGTYISDKVYSEVSAASDGTQEINLNYDVSKTITLRGSAGTDGDTGIGIFFEKDY</sequence>
<evidence type="ECO:0000256" key="3">
    <source>
        <dbReference type="ARBA" id="ARBA00022989"/>
    </source>
</evidence>
<dbReference type="Pfam" id="PF04357">
    <property type="entry name" value="TamB"/>
    <property type="match status" value="1"/>
</dbReference>
<dbReference type="AlphaFoldDB" id="A0A348WGM0"/>
<comment type="caution">
    <text evidence="6">The sequence shown here is derived from an EMBL/GenBank/DDBJ whole genome shotgun (WGS) entry which is preliminary data.</text>
</comment>
<dbReference type="GO" id="GO:0005886">
    <property type="term" value="C:plasma membrane"/>
    <property type="evidence" value="ECO:0007669"/>
    <property type="project" value="InterPro"/>
</dbReference>
<accession>A0A348WGM0</accession>
<reference evidence="6 7" key="1">
    <citation type="journal article" date="2018" name="Nat. Biotechnol.">
        <title>A standardized bacterial taxonomy based on genome phylogeny substantially revises the tree of life.</title>
        <authorList>
            <person name="Parks D.H."/>
            <person name="Chuvochina M."/>
            <person name="Waite D.W."/>
            <person name="Rinke C."/>
            <person name="Skarshewski A."/>
            <person name="Chaumeil P.A."/>
            <person name="Hugenholtz P."/>
        </authorList>
    </citation>
    <scope>NUCLEOTIDE SEQUENCE [LARGE SCALE GENOMIC DNA]</scope>
    <source>
        <strain evidence="6">UBA9169</strain>
    </source>
</reference>
<evidence type="ECO:0000256" key="2">
    <source>
        <dbReference type="ARBA" id="ARBA00022692"/>
    </source>
</evidence>
<comment type="subcellular location">
    <subcellularLocation>
        <location evidence="1">Membrane</location>
        <topology evidence="1">Single-pass membrane protein</topology>
    </subcellularLocation>
</comment>
<evidence type="ECO:0000259" key="5">
    <source>
        <dbReference type="Pfam" id="PF04357"/>
    </source>
</evidence>
<organism evidence="6 7">
    <name type="scientific">Roseovarius nubinhibens</name>
    <dbReference type="NCBI Taxonomy" id="314263"/>
    <lineage>
        <taxon>Bacteria</taxon>
        <taxon>Pseudomonadati</taxon>
        <taxon>Pseudomonadota</taxon>
        <taxon>Alphaproteobacteria</taxon>
        <taxon>Rhodobacterales</taxon>
        <taxon>Roseobacteraceae</taxon>
        <taxon>Roseovarius</taxon>
    </lineage>
</organism>
<keyword evidence="2" id="KW-0812">Transmembrane</keyword>
<dbReference type="InterPro" id="IPR007452">
    <property type="entry name" value="TamB_C"/>
</dbReference>
<protein>
    <submittedName>
        <fullName evidence="6">DUF490 domain-containing protein</fullName>
    </submittedName>
</protein>
<keyword evidence="3" id="KW-1133">Transmembrane helix</keyword>
<dbReference type="GO" id="GO:0009306">
    <property type="term" value="P:protein secretion"/>
    <property type="evidence" value="ECO:0007669"/>
    <property type="project" value="InterPro"/>
</dbReference>
<dbReference type="GO" id="GO:0097347">
    <property type="term" value="C:TAM protein secretion complex"/>
    <property type="evidence" value="ECO:0007669"/>
    <property type="project" value="TreeGrafter"/>
</dbReference>
<dbReference type="PANTHER" id="PTHR36985">
    <property type="entry name" value="TRANSLOCATION AND ASSEMBLY MODULE SUBUNIT TAMB"/>
    <property type="match status" value="1"/>
</dbReference>
<evidence type="ECO:0000256" key="1">
    <source>
        <dbReference type="ARBA" id="ARBA00004167"/>
    </source>
</evidence>
<dbReference type="EMBL" id="DMVW01000171">
    <property type="protein sequence ID" value="HAR53682.1"/>
    <property type="molecule type" value="Genomic_DNA"/>
</dbReference>
<feature type="domain" description="Translocation and assembly module TamB C-terminal" evidence="5">
    <location>
        <begin position="1"/>
        <end position="135"/>
    </location>
</feature>
<evidence type="ECO:0000313" key="6">
    <source>
        <dbReference type="EMBL" id="HAR53682.1"/>
    </source>
</evidence>
<name>A0A348WGM0_9RHOB</name>
<dbReference type="PANTHER" id="PTHR36985:SF1">
    <property type="entry name" value="TRANSLOCATION AND ASSEMBLY MODULE SUBUNIT TAMB"/>
    <property type="match status" value="1"/>
</dbReference>
<gene>
    <name evidence="6" type="ORF">DCS45_17665</name>
</gene>
<feature type="non-terminal residue" evidence="6">
    <location>
        <position position="1"/>
    </location>
</feature>
<evidence type="ECO:0000256" key="4">
    <source>
        <dbReference type="ARBA" id="ARBA00023136"/>
    </source>
</evidence>
<dbReference type="Proteomes" id="UP000264719">
    <property type="component" value="Unassembled WGS sequence"/>
</dbReference>